<dbReference type="GO" id="GO:0009736">
    <property type="term" value="P:cytokinin-activated signaling pathway"/>
    <property type="evidence" value="ECO:0007669"/>
    <property type="project" value="InterPro"/>
</dbReference>
<dbReference type="PANTHER" id="PTHR43874">
    <property type="entry name" value="TWO-COMPONENT RESPONSE REGULATOR"/>
    <property type="match status" value="1"/>
</dbReference>
<dbReference type="Gene3D" id="3.40.50.2300">
    <property type="match status" value="1"/>
</dbReference>
<proteinExistence type="predicted"/>
<dbReference type="PROSITE" id="PS50110">
    <property type="entry name" value="RESPONSE_REGULATORY"/>
    <property type="match status" value="1"/>
</dbReference>
<comment type="caution">
    <text evidence="4">Lacks conserved residue(s) required for the propagation of feature annotation.</text>
</comment>
<dbReference type="PANTHER" id="PTHR43874:SF206">
    <property type="entry name" value="RESPONSE REGULATOR RECEIVER DOMAIN PROTEIN"/>
    <property type="match status" value="1"/>
</dbReference>
<evidence type="ECO:0000313" key="7">
    <source>
        <dbReference type="Proteomes" id="UP001374535"/>
    </source>
</evidence>
<dbReference type="AlphaFoldDB" id="A0AAQ3P8K7"/>
<keyword evidence="3" id="KW-0804">Transcription</keyword>
<evidence type="ECO:0000313" key="6">
    <source>
        <dbReference type="EMBL" id="WVZ21848.1"/>
    </source>
</evidence>
<reference evidence="6 7" key="1">
    <citation type="journal article" date="2023" name="Life. Sci Alliance">
        <title>Evolutionary insights into 3D genome organization and epigenetic landscape of Vigna mungo.</title>
        <authorList>
            <person name="Junaid A."/>
            <person name="Singh B."/>
            <person name="Bhatia S."/>
        </authorList>
    </citation>
    <scope>NUCLEOTIDE SEQUENCE [LARGE SCALE GENOMIC DNA]</scope>
    <source>
        <strain evidence="6">Urdbean</strain>
    </source>
</reference>
<protein>
    <recommendedName>
        <fullName evidence="5">Response regulatory domain-containing protein</fullName>
    </recommendedName>
</protein>
<evidence type="ECO:0000256" key="1">
    <source>
        <dbReference type="ARBA" id="ARBA00023012"/>
    </source>
</evidence>
<dbReference type="InterPro" id="IPR001789">
    <property type="entry name" value="Sig_transdc_resp-reg_receiver"/>
</dbReference>
<sequence>MAGTSSSAIDIPEFPSSLNVLVIDTDSGVLEFMEKSCKEKSHQAVICSESSMAVDVLRKEEIEIHLIVMERNMPMMNGFEFLQFLDEEGFDIAFVMMSDDITRSSMRKAFQFGAIHYFIKPFGDRLLDMWPPFLKHYYDRRHLEDDETGDGEAKANDTLHKKD</sequence>
<organism evidence="6 7">
    <name type="scientific">Vigna mungo</name>
    <name type="common">Black gram</name>
    <name type="synonym">Phaseolus mungo</name>
    <dbReference type="NCBI Taxonomy" id="3915"/>
    <lineage>
        <taxon>Eukaryota</taxon>
        <taxon>Viridiplantae</taxon>
        <taxon>Streptophyta</taxon>
        <taxon>Embryophyta</taxon>
        <taxon>Tracheophyta</taxon>
        <taxon>Spermatophyta</taxon>
        <taxon>Magnoliopsida</taxon>
        <taxon>eudicotyledons</taxon>
        <taxon>Gunneridae</taxon>
        <taxon>Pentapetalae</taxon>
        <taxon>rosids</taxon>
        <taxon>fabids</taxon>
        <taxon>Fabales</taxon>
        <taxon>Fabaceae</taxon>
        <taxon>Papilionoideae</taxon>
        <taxon>50 kb inversion clade</taxon>
        <taxon>NPAAA clade</taxon>
        <taxon>indigoferoid/millettioid clade</taxon>
        <taxon>Phaseoleae</taxon>
        <taxon>Vigna</taxon>
    </lineage>
</organism>
<dbReference type="GO" id="GO:0000160">
    <property type="term" value="P:phosphorelay signal transduction system"/>
    <property type="evidence" value="ECO:0007669"/>
    <property type="project" value="UniProtKB-KW"/>
</dbReference>
<dbReference type="EMBL" id="CP144700">
    <property type="protein sequence ID" value="WVZ21848.1"/>
    <property type="molecule type" value="Genomic_DNA"/>
</dbReference>
<accession>A0AAQ3P8K7</accession>
<keyword evidence="7" id="KW-1185">Reference proteome</keyword>
<keyword evidence="1" id="KW-0902">Two-component regulatory system</keyword>
<evidence type="ECO:0000256" key="4">
    <source>
        <dbReference type="PROSITE-ProRule" id="PRU00169"/>
    </source>
</evidence>
<evidence type="ECO:0000256" key="3">
    <source>
        <dbReference type="ARBA" id="ARBA00023163"/>
    </source>
</evidence>
<evidence type="ECO:0000256" key="2">
    <source>
        <dbReference type="ARBA" id="ARBA00023015"/>
    </source>
</evidence>
<gene>
    <name evidence="6" type="ORF">V8G54_000392</name>
</gene>
<feature type="domain" description="Response regulatory" evidence="5">
    <location>
        <begin position="19"/>
        <end position="135"/>
    </location>
</feature>
<dbReference type="InterPro" id="IPR011006">
    <property type="entry name" value="CheY-like_superfamily"/>
</dbReference>
<dbReference type="InterPro" id="IPR045279">
    <property type="entry name" value="ARR-like"/>
</dbReference>
<evidence type="ECO:0000259" key="5">
    <source>
        <dbReference type="PROSITE" id="PS50110"/>
    </source>
</evidence>
<keyword evidence="2" id="KW-0805">Transcription regulation</keyword>
<dbReference type="Proteomes" id="UP001374535">
    <property type="component" value="Chromosome 1"/>
</dbReference>
<name>A0AAQ3P8K7_VIGMU</name>
<dbReference type="Pfam" id="PF00072">
    <property type="entry name" value="Response_reg"/>
    <property type="match status" value="1"/>
</dbReference>
<dbReference type="SMART" id="SM00448">
    <property type="entry name" value="REC"/>
    <property type="match status" value="1"/>
</dbReference>
<dbReference type="SUPFAM" id="SSF52172">
    <property type="entry name" value="CheY-like"/>
    <property type="match status" value="1"/>
</dbReference>